<dbReference type="Proteomes" id="UP000294855">
    <property type="component" value="Unassembled WGS sequence"/>
</dbReference>
<accession>A0A484F507</accession>
<sequence length="144" mass="16609">MVKTIQRKITSAYSLWLFVVFIAMIAYFLLIGNVFETYEDAMPWILGYIALAIVGNIGMLIAMYKFLVPNRDGLKFVAVYEIIFVIIMILSYLIMYMQWIPENGYGNLNFPTLLNAVLPFMFIFLILAEFILSKALRLMPIKAV</sequence>
<evidence type="ECO:0000313" key="2">
    <source>
        <dbReference type="EMBL" id="TDQ68345.1"/>
    </source>
</evidence>
<feature type="transmembrane region" description="Helical" evidence="1">
    <location>
        <begin position="41"/>
        <end position="64"/>
    </location>
</feature>
<name>A0A484F507_9EURY</name>
<keyword evidence="3" id="KW-1185">Reference proteome</keyword>
<feature type="transmembrane region" description="Helical" evidence="1">
    <location>
        <begin position="112"/>
        <end position="132"/>
    </location>
</feature>
<comment type="caution">
    <text evidence="2">The sequence shown here is derived from an EMBL/GenBank/DDBJ whole genome shotgun (WGS) entry which is preliminary data.</text>
</comment>
<reference evidence="2 3" key="1">
    <citation type="submission" date="2019-03" db="EMBL/GenBank/DDBJ databases">
        <title>Genomic Encyclopedia of Type Strains, Phase IV (KMG-IV): sequencing the most valuable type-strain genomes for metagenomic binning, comparative biology and taxonomic classification.</title>
        <authorList>
            <person name="Goeker M."/>
        </authorList>
    </citation>
    <scope>NUCLEOTIDE SEQUENCE [LARGE SCALE GENOMIC DNA]</scope>
    <source>
        <strain evidence="2 3">DSM 13328</strain>
    </source>
</reference>
<evidence type="ECO:0000313" key="3">
    <source>
        <dbReference type="Proteomes" id="UP000294855"/>
    </source>
</evidence>
<keyword evidence="1" id="KW-1133">Transmembrane helix</keyword>
<dbReference type="EMBL" id="SNYS01000009">
    <property type="protein sequence ID" value="TDQ68345.1"/>
    <property type="molecule type" value="Genomic_DNA"/>
</dbReference>
<feature type="transmembrane region" description="Helical" evidence="1">
    <location>
        <begin position="12"/>
        <end position="35"/>
    </location>
</feature>
<proteinExistence type="predicted"/>
<feature type="transmembrane region" description="Helical" evidence="1">
    <location>
        <begin position="76"/>
        <end position="100"/>
    </location>
</feature>
<protein>
    <submittedName>
        <fullName evidence="2">Uncharacterized protein</fullName>
    </submittedName>
</protein>
<dbReference type="RefSeq" id="WP_133517724.1">
    <property type="nucleotide sequence ID" value="NZ_JAHDUW010000004.1"/>
</dbReference>
<organism evidence="2 3">
    <name type="scientific">Methanimicrococcus blatticola</name>
    <dbReference type="NCBI Taxonomy" id="91560"/>
    <lineage>
        <taxon>Archaea</taxon>
        <taxon>Methanobacteriati</taxon>
        <taxon>Methanobacteriota</taxon>
        <taxon>Stenosarchaea group</taxon>
        <taxon>Methanomicrobia</taxon>
        <taxon>Methanosarcinales</taxon>
        <taxon>Methanosarcinaceae</taxon>
        <taxon>Methanimicrococcus</taxon>
    </lineage>
</organism>
<keyword evidence="1" id="KW-0812">Transmembrane</keyword>
<dbReference type="AlphaFoldDB" id="A0A484F507"/>
<gene>
    <name evidence="2" type="ORF">C7391_1289</name>
</gene>
<evidence type="ECO:0000256" key="1">
    <source>
        <dbReference type="SAM" id="Phobius"/>
    </source>
</evidence>
<keyword evidence="1" id="KW-0472">Membrane</keyword>